<feature type="domain" description="CCHC-type" evidence="2">
    <location>
        <begin position="93"/>
        <end position="106"/>
    </location>
</feature>
<dbReference type="SUPFAM" id="SSF57756">
    <property type="entry name" value="Retrovirus zinc finger-like domains"/>
    <property type="match status" value="1"/>
</dbReference>
<name>A0ABQ8HUB2_9ROSI</name>
<comment type="caution">
    <text evidence="3">The sequence shown here is derived from an EMBL/GenBank/DDBJ whole genome shotgun (WGS) entry which is preliminary data.</text>
</comment>
<accession>A0ABQ8HUB2</accession>
<dbReference type="InterPro" id="IPR025836">
    <property type="entry name" value="Zn_knuckle_CX2CX4HX4C"/>
</dbReference>
<dbReference type="EMBL" id="JAFEMO010000007">
    <property type="protein sequence ID" value="KAH7567864.1"/>
    <property type="molecule type" value="Genomic_DNA"/>
</dbReference>
<dbReference type="PROSITE" id="PS50158">
    <property type="entry name" value="ZF_CCHC"/>
    <property type="match status" value="1"/>
</dbReference>
<evidence type="ECO:0000313" key="4">
    <source>
        <dbReference type="Proteomes" id="UP000827721"/>
    </source>
</evidence>
<dbReference type="PANTHER" id="PTHR31286:SF167">
    <property type="entry name" value="OS09G0268800 PROTEIN"/>
    <property type="match status" value="1"/>
</dbReference>
<protein>
    <recommendedName>
        <fullName evidence="2">CCHC-type domain-containing protein</fullName>
    </recommendedName>
</protein>
<organism evidence="3 4">
    <name type="scientific">Xanthoceras sorbifolium</name>
    <dbReference type="NCBI Taxonomy" id="99658"/>
    <lineage>
        <taxon>Eukaryota</taxon>
        <taxon>Viridiplantae</taxon>
        <taxon>Streptophyta</taxon>
        <taxon>Embryophyta</taxon>
        <taxon>Tracheophyta</taxon>
        <taxon>Spermatophyta</taxon>
        <taxon>Magnoliopsida</taxon>
        <taxon>eudicotyledons</taxon>
        <taxon>Gunneridae</taxon>
        <taxon>Pentapetalae</taxon>
        <taxon>rosids</taxon>
        <taxon>malvids</taxon>
        <taxon>Sapindales</taxon>
        <taxon>Sapindaceae</taxon>
        <taxon>Xanthoceroideae</taxon>
        <taxon>Xanthoceras</taxon>
    </lineage>
</organism>
<keyword evidence="1" id="KW-0862">Zinc</keyword>
<dbReference type="InterPro" id="IPR001878">
    <property type="entry name" value="Znf_CCHC"/>
</dbReference>
<evidence type="ECO:0000256" key="1">
    <source>
        <dbReference type="PROSITE-ProRule" id="PRU00047"/>
    </source>
</evidence>
<gene>
    <name evidence="3" type="ORF">JRO89_XS07G0170200</name>
</gene>
<dbReference type="Pfam" id="PF14392">
    <property type="entry name" value="zf-CCHC_4"/>
    <property type="match status" value="1"/>
</dbReference>
<reference evidence="3 4" key="1">
    <citation type="submission" date="2021-02" db="EMBL/GenBank/DDBJ databases">
        <title>Plant Genome Project.</title>
        <authorList>
            <person name="Zhang R.-G."/>
        </authorList>
    </citation>
    <scope>NUCLEOTIDE SEQUENCE [LARGE SCALE GENOMIC DNA]</scope>
    <source>
        <tissue evidence="3">Leaves</tissue>
    </source>
</reference>
<keyword evidence="1" id="KW-0863">Zinc-finger</keyword>
<evidence type="ECO:0000313" key="3">
    <source>
        <dbReference type="EMBL" id="KAH7567864.1"/>
    </source>
</evidence>
<keyword evidence="1" id="KW-0479">Metal-binding</keyword>
<evidence type="ECO:0000259" key="2">
    <source>
        <dbReference type="PROSITE" id="PS50158"/>
    </source>
</evidence>
<sequence>MNMKFSQTVLWVQVHNVPLVCMTKEIGLFIDRQIGIVCELDLSATGDCLGKFLQIRVSLDISKPLKRCIRMELDGSRKASTMLLCYERLPEFCFYCGILGHATRDCVDVDKHMLANLTNFDYSGWLRASSPLRAKRNDRTANSPVGVASGHNVSIPRETPMAGLKQRPVGTPSSPLDLAAGILSMVRLTLISAYQQRLILISLFHYQQRDVLFLILVLPHKKSYESDL</sequence>
<proteinExistence type="predicted"/>
<keyword evidence="4" id="KW-1185">Reference proteome</keyword>
<dbReference type="PANTHER" id="PTHR31286">
    <property type="entry name" value="GLYCINE-RICH CELL WALL STRUCTURAL PROTEIN 1.8-LIKE"/>
    <property type="match status" value="1"/>
</dbReference>
<dbReference type="Proteomes" id="UP000827721">
    <property type="component" value="Unassembled WGS sequence"/>
</dbReference>
<dbReference type="InterPro" id="IPR040256">
    <property type="entry name" value="At4g02000-like"/>
</dbReference>
<dbReference type="InterPro" id="IPR036875">
    <property type="entry name" value="Znf_CCHC_sf"/>
</dbReference>